<evidence type="ECO:0008006" key="3">
    <source>
        <dbReference type="Google" id="ProtNLM"/>
    </source>
</evidence>
<gene>
    <name evidence="1" type="ORF">ORQ98_13025</name>
</gene>
<protein>
    <recommendedName>
        <fullName evidence="3">Class IIb bacteriocin, lactobin A/cerein 7B family</fullName>
    </recommendedName>
</protein>
<dbReference type="RefSeq" id="WP_274689241.1">
    <property type="nucleotide sequence ID" value="NZ_JAPMOU010000015.1"/>
</dbReference>
<proteinExistence type="predicted"/>
<evidence type="ECO:0000313" key="1">
    <source>
        <dbReference type="EMBL" id="MDE1462891.1"/>
    </source>
</evidence>
<keyword evidence="2" id="KW-1185">Reference proteome</keyword>
<accession>A0ABT5U933</accession>
<reference evidence="1 2" key="1">
    <citation type="submission" date="2022-11" db="EMBL/GenBank/DDBJ databases">
        <title>Spartinivicinus poritis sp. nov., isolated from scleractinian coral Porites lutea.</title>
        <authorList>
            <person name="Zhang G."/>
            <person name="Cai L."/>
            <person name="Wei Q."/>
        </authorList>
    </citation>
    <scope>NUCLEOTIDE SEQUENCE [LARGE SCALE GENOMIC DNA]</scope>
    <source>
        <strain evidence="1 2">A2-2</strain>
    </source>
</reference>
<evidence type="ECO:0000313" key="2">
    <source>
        <dbReference type="Proteomes" id="UP001528823"/>
    </source>
</evidence>
<sequence>MQKNTNKKEALSLEETKNIRGGVDLGPVTQVASSILTGIGGAIAAIENAVIGASKVKS</sequence>
<dbReference type="Proteomes" id="UP001528823">
    <property type="component" value="Unassembled WGS sequence"/>
</dbReference>
<comment type="caution">
    <text evidence="1">The sequence shown here is derived from an EMBL/GenBank/DDBJ whole genome shotgun (WGS) entry which is preliminary data.</text>
</comment>
<name>A0ABT5U933_9GAMM</name>
<organism evidence="1 2">
    <name type="scientific">Spartinivicinus poritis</name>
    <dbReference type="NCBI Taxonomy" id="2994640"/>
    <lineage>
        <taxon>Bacteria</taxon>
        <taxon>Pseudomonadati</taxon>
        <taxon>Pseudomonadota</taxon>
        <taxon>Gammaproteobacteria</taxon>
        <taxon>Oceanospirillales</taxon>
        <taxon>Zooshikellaceae</taxon>
        <taxon>Spartinivicinus</taxon>
    </lineage>
</organism>
<dbReference type="EMBL" id="JAPMOU010000015">
    <property type="protein sequence ID" value="MDE1462891.1"/>
    <property type="molecule type" value="Genomic_DNA"/>
</dbReference>